<dbReference type="Proteomes" id="UP001152797">
    <property type="component" value="Unassembled WGS sequence"/>
</dbReference>
<feature type="coiled-coil region" evidence="3">
    <location>
        <begin position="3156"/>
        <end position="3183"/>
    </location>
</feature>
<feature type="region of interest" description="Disordered" evidence="4">
    <location>
        <begin position="654"/>
        <end position="688"/>
    </location>
</feature>
<dbReference type="GO" id="GO:0005854">
    <property type="term" value="C:nascent polypeptide-associated complex"/>
    <property type="evidence" value="ECO:0007669"/>
    <property type="project" value="InterPro"/>
</dbReference>
<feature type="compositionally biased region" description="Basic residues" evidence="4">
    <location>
        <begin position="30"/>
        <end position="46"/>
    </location>
</feature>
<accession>A0A9P1GJ99</accession>
<feature type="compositionally biased region" description="Basic and acidic residues" evidence="4">
    <location>
        <begin position="1584"/>
        <end position="1604"/>
    </location>
</feature>
<feature type="compositionally biased region" description="Low complexity" evidence="4">
    <location>
        <begin position="1245"/>
        <end position="1273"/>
    </location>
</feature>
<evidence type="ECO:0000256" key="1">
    <source>
        <dbReference type="ARBA" id="ARBA00022603"/>
    </source>
</evidence>
<organism evidence="5">
    <name type="scientific">Cladocopium goreaui</name>
    <dbReference type="NCBI Taxonomy" id="2562237"/>
    <lineage>
        <taxon>Eukaryota</taxon>
        <taxon>Sar</taxon>
        <taxon>Alveolata</taxon>
        <taxon>Dinophyceae</taxon>
        <taxon>Suessiales</taxon>
        <taxon>Symbiodiniaceae</taxon>
        <taxon>Cladocopium</taxon>
    </lineage>
</organism>
<gene>
    <name evidence="5" type="ORF">C1SCF055_LOCUS37439</name>
</gene>
<keyword evidence="2" id="KW-0808">Transferase</keyword>
<feature type="compositionally biased region" description="Low complexity" evidence="4">
    <location>
        <begin position="1"/>
        <end position="15"/>
    </location>
</feature>
<dbReference type="Pfam" id="PF00145">
    <property type="entry name" value="DNA_methylase"/>
    <property type="match status" value="1"/>
</dbReference>
<proteinExistence type="predicted"/>
<reference evidence="5" key="1">
    <citation type="submission" date="2022-10" db="EMBL/GenBank/DDBJ databases">
        <authorList>
            <person name="Chen Y."/>
            <person name="Dougan E. K."/>
            <person name="Chan C."/>
            <person name="Rhodes N."/>
            <person name="Thang M."/>
        </authorList>
    </citation>
    <scope>NUCLEOTIDE SEQUENCE</scope>
</reference>
<evidence type="ECO:0000256" key="3">
    <source>
        <dbReference type="SAM" id="Coils"/>
    </source>
</evidence>
<feature type="region of interest" description="Disordered" evidence="4">
    <location>
        <begin position="1550"/>
        <end position="1622"/>
    </location>
</feature>
<feature type="region of interest" description="Disordered" evidence="4">
    <location>
        <begin position="2671"/>
        <end position="2697"/>
    </location>
</feature>
<evidence type="ECO:0000313" key="5">
    <source>
        <dbReference type="EMBL" id="CAI4012372.1"/>
    </source>
</evidence>
<feature type="compositionally biased region" description="Low complexity" evidence="4">
    <location>
        <begin position="1202"/>
        <end position="1238"/>
    </location>
</feature>
<dbReference type="EMBL" id="CAMXCT020005445">
    <property type="protein sequence ID" value="CAL1165747.1"/>
    <property type="molecule type" value="Genomic_DNA"/>
</dbReference>
<dbReference type="PANTHER" id="PTHR21713">
    <property type="entry name" value="NASCENT POLYPEPTIDE ASSOCIATED COMPLEX ALPHA SUBUNIT-RELATED"/>
    <property type="match status" value="1"/>
</dbReference>
<feature type="compositionally biased region" description="Polar residues" evidence="4">
    <location>
        <begin position="599"/>
        <end position="615"/>
    </location>
</feature>
<feature type="region of interest" description="Disordered" evidence="4">
    <location>
        <begin position="582"/>
        <end position="617"/>
    </location>
</feature>
<evidence type="ECO:0000256" key="4">
    <source>
        <dbReference type="SAM" id="MobiDB-lite"/>
    </source>
</evidence>
<comment type="caution">
    <text evidence="5">The sequence shown here is derived from an EMBL/GenBank/DDBJ whole genome shotgun (WGS) entry which is preliminary data.</text>
</comment>
<dbReference type="OrthoDB" id="490576at2759"/>
<feature type="region of interest" description="Disordered" evidence="4">
    <location>
        <begin position="95"/>
        <end position="114"/>
    </location>
</feature>
<evidence type="ECO:0000313" key="6">
    <source>
        <dbReference type="EMBL" id="CAL1165747.1"/>
    </source>
</evidence>
<feature type="compositionally biased region" description="Low complexity" evidence="4">
    <location>
        <begin position="1420"/>
        <end position="1448"/>
    </location>
</feature>
<feature type="region of interest" description="Disordered" evidence="4">
    <location>
        <begin position="1"/>
        <end position="64"/>
    </location>
</feature>
<feature type="region of interest" description="Disordered" evidence="4">
    <location>
        <begin position="1102"/>
        <end position="1537"/>
    </location>
</feature>
<keyword evidence="3" id="KW-0175">Coiled coil</keyword>
<dbReference type="EMBL" id="CAMXCT010005445">
    <property type="protein sequence ID" value="CAI4012372.1"/>
    <property type="molecule type" value="Genomic_DNA"/>
</dbReference>
<dbReference type="GO" id="GO:0008168">
    <property type="term" value="F:methyltransferase activity"/>
    <property type="evidence" value="ECO:0007669"/>
    <property type="project" value="UniProtKB-KW"/>
</dbReference>
<feature type="compositionally biased region" description="Low complexity" evidence="4">
    <location>
        <begin position="1280"/>
        <end position="1308"/>
    </location>
</feature>
<name>A0A9P1GJ99_9DINO</name>
<dbReference type="EMBL" id="CAMXCT030005445">
    <property type="protein sequence ID" value="CAL4799684.1"/>
    <property type="molecule type" value="Genomic_DNA"/>
</dbReference>
<feature type="compositionally biased region" description="Basic residues" evidence="4">
    <location>
        <begin position="2677"/>
        <end position="2694"/>
    </location>
</feature>
<dbReference type="Gene3D" id="3.40.50.150">
    <property type="entry name" value="Vaccinia Virus protein VP39"/>
    <property type="match status" value="2"/>
</dbReference>
<keyword evidence="7" id="KW-1185">Reference proteome</keyword>
<dbReference type="InterPro" id="IPR016641">
    <property type="entry name" value="EGD2/NACA0like"/>
</dbReference>
<feature type="compositionally biased region" description="Polar residues" evidence="4">
    <location>
        <begin position="1468"/>
        <end position="1482"/>
    </location>
</feature>
<evidence type="ECO:0000313" key="7">
    <source>
        <dbReference type="Proteomes" id="UP001152797"/>
    </source>
</evidence>
<dbReference type="InterPro" id="IPR029063">
    <property type="entry name" value="SAM-dependent_MTases_sf"/>
</dbReference>
<evidence type="ECO:0000256" key="2">
    <source>
        <dbReference type="ARBA" id="ARBA00022679"/>
    </source>
</evidence>
<dbReference type="GO" id="GO:0032259">
    <property type="term" value="P:methylation"/>
    <property type="evidence" value="ECO:0007669"/>
    <property type="project" value="UniProtKB-KW"/>
</dbReference>
<protein>
    <submittedName>
        <fullName evidence="5">Uncharacterized protein</fullName>
    </submittedName>
</protein>
<dbReference type="InterPro" id="IPR001525">
    <property type="entry name" value="C5_MeTfrase"/>
</dbReference>
<feature type="compositionally biased region" description="Basic and acidic residues" evidence="4">
    <location>
        <begin position="1550"/>
        <end position="1568"/>
    </location>
</feature>
<feature type="compositionally biased region" description="Pro residues" evidence="4">
    <location>
        <begin position="1605"/>
        <end position="1616"/>
    </location>
</feature>
<sequence length="3264" mass="356188">MSSSSSSSSASSDLSRQSKDEMDAASSKQSKPKAKCRSKAKARARKATPVPQVPQMEVGTHDTCQPAKRELNVELSFCSDDETLNTKERSVLKCPLQKKARRSEPKDTSSSALPVDSLDESFRWHTHLVDMCCETYGREAVDSGMGGMEILKNHLEIAVDMAGHGWTDILQLLKLPVRIAVQRVMKEKEAHVQQLLAESQNSDTPKQKKQQLKSDLKEVGEGVLKSLMECMDQFSDKDFFQATAACYKHPDGAGSCQIFPDKVETLDGEGAGSKEYFMAGTSCTDWSSMGTMTSLAGSTVLPFAVELQIVKRRRPRVFFHECTRNFRPTILAQYLEGYEVHSAIQKPTLRGFPIARTRVYSACIREDFTLHNINDVQSELEALSLSKKGARAQSFLDVLPAAFQVRRDQYQANERVQDMMSDGSDVIINLTQNVDFLSYASTNCPCLLTKSYMWQIIAKKLARGYCLTDSYAVRAFQRCCKEQHTENQMDTLKVQNPDLWKGTVIAFRDQRSVGKGTKFDVLRHLEATKKAFVQDSDDVYRPLLFEAYLKHFMELPAPLHLTEAQATAQWYSDLQNPKIKKSEKKYYNPKSKQDEAAWRSQTVQKETMSKNSSQGRELMTRLETAPVDAKAFKAGLTDLSLEFEAGLDSTGLAPVGGLGRGRFPSRRNNKGGDGSTAGPSGRRAAGKAAPKIENIDLVAGSKANMLMVTVVLQHTLTLHHAGVTESQIAEWVVNGTDPYQLGTNRSVYRCALQFVKRVEMAEMLLGGSPLPSGTTCKDVVEQAGFFAEDFAPVVVPCSMLMMNLKGYLLEGPHSRAGVDEQAKKVRTMMSGFRCMTSALKKGASDVQSALNTIKAAEALKERRSGDKRAAQAKAKMLKLPAFASTSDPSIIKIHKSLCKRQEVDKAASFETLKTSRDADAPFILRRGKNVYKAIWKDETVRTMVSAQVDSFKEEWAKRKEKTQANLMPPGFNPDQNKELVASHSDIIGLIPGPFGAMLTPAAVCLPREASADGVNPADDTALQNFLEAYFMAGQRKEFLHHGVEMNGFANLRVQLQGHIRRVLQLDAAHGPPAHPAVNPPAEMHSIYEDRLWIVSQAYAQETPAEPAQPELPEADGRNDEEQERTGFSGDSSEEAEDAEGKPRAARAAVAEHEQSTPKQAGTSAEAQNTRPTEAELISDDSQEQILSLLEEVAAETAMQKEPTQAAETAAAAPEQNLGSAQEVAPAETPTATAPKQQQGSAQEVAPPEASTEEPAQAAETAAATAPEQPKEQQGSAQEVAPPEASTEEPAQAAETAAATAPEQPKEQQGSAQEVAPPEASTEEPMPSETAAAAAADQKSKEQQGSAQEVARPEASTEEPMPAQTAAAAGPEQTPKEQQGSAQEVAPPEASTEEPMPAQTAAAAGPEQTPKEKQGSAQEVAPPEASTEEPAQAAETAAATAPEQPKEQQGSAQEVAPPEASTEEPMPSETATATAPEQNTKGKNTAVEDAPAPMGPPTTVPESASKKRKICQKEPPSVSPHAAPVDASSASQPEKTPHYFSKFEVPKAFEKAPGMDKSEHERLLKEPRPDTPALEELVLELTKSSTERGDSGTHPEVGELNRDPPTKPAVPAAPPASPCGKGAVAALASQKARQREFPEVLDDGAVQSGSSRCGGSMCGDFPFCTARCPFLVACLTLVATPLLLILLWPGLVINSDTSVFLEADSRSSSIRSAFLGALPFRDAEAEGRRLMTGLMPHIDVKDMYKMDHLILYWSTTDPKGLLQEKYLRPMRALELSLRNGPLYQLTCHEMSTPGLGAMCDPGHSVVNAAYPSEAVNASETDPYIKKPMDGRGTELLRPDVIQKVISEKDDYKELMLPRNYQDGDVVMMARSYFGWNMLCCRIDVPNSVRGAELMRIRGVWDKLLATEVIPKLVDFQASLNRVVDLCAGLGGFSVTVPLVGFSVAAGVDHNDRWRSLFESLHEGAQFIVGDLADTSVLRQLLGLECFHGVVCSGVSCQPHSVLGDRKGMSDPRAKSLPHSLQLAWLLQAAVVLLECTPEVLRDAQAQELLRQFTVATGYRLSQTILRLSNTWCTKRDRWVAVLTAPVVHPCYIPDMPCLQEIQVVRDLIPEILPWPKPDQDQLELNLYELSKYYQYAAGGIDGAWVRMDDKLPTLLHSAGNQMYTCACGCRAALSETRLRQKGLVGVLIPLSTCQTHMNLEMRHARYLHPVEMWALMGGNPQAPMGNNLRLAMAGVGQAVAALMGLWIFSHVRQCLDWTFELPPCDPLPVLKSYMSTVLQECRSKWSPGLPMTVADVDDDPVEDVEDAAQPKVVTLTRPCTGEPDVTVKLSPGTTGVQLLAAEAQLGVDVTDYTLRIDGEKFDATEQLRGSSLVSLVSPDWDPANLYATPAIPCCFDADEFLRYVHASDATRPGFVTDLEGLRSARCPVFSKAERVGLLAQQGPVWGDDEVLHGLMQTELGTEEAQYVHVWDPLLVTGLIHHEDQATWQYLVSELGHEATVISAVLLGGHWIPLVWRVDMVGSQLHSLSVTMEFVSVLEKLSRIIEIHRGGARGTWRAHMVRDNESLSHFAAGLRRGFSEHIDDPCYRPCLAGLGLSVSARLADLLTVHGVPVSESSTRAMSVLKALGEADVSAALDSGNPWRELKWLGNQVRPPFMLIKPSELQAQIDKRVSDQPVGNKKHKRAKSAKGGGKGHAKPATCLDPTLLRLESGIFQSEDGTPLSQLSLPQVGSASSGVAVVSVSAIDPYLKAGRPLSAGPLALFVVDSPTAPATSCPVRPERVPLVCAANSEPLLVDGHLIQLGAVPVCRVPLQSGCEVKSVPTCVVKAMVFKDQTTVSWGEVVSHPLLHIFAMVPPLLQCRDEDCCGCECWHRTVDFPLDSPVLELWGKQWLRLDFSPASPDQADMFTCHIRLPEHLQMVVQQFSGHNGVYLEPKSLDGRKPSPAFQVVWLPKQDISQLILMRQTVAHVIGLARLGTKMGLRCKSEHAAEVFGVLKPGHTFLPPGKRQSYLVGPFAYGTLQASVAQVLQANGWVAKPVQVVAAKAHVQGLMFRVQSVQEPPMKMLRLAHGDVLIAKEDENVMPVDPAPKVFSTSQTESFVSKSAEGDYIQTHDPWAKAAARLPAKTFPIGNPLEDITQKVVAEVMAKIPQQSMEVDSEQSMDKRVETLEMQLKDLTGQTQSLAHQAQQQALDTSGQLQDLRGQLQQQSTHFENAIAAQASAIQGFQDTFQEQFRQQVTHQQTMLDSMFSKQMSQFESLLSKRHRPE</sequence>
<dbReference type="SUPFAM" id="SSF53335">
    <property type="entry name" value="S-adenosyl-L-methionine-dependent methyltransferases"/>
    <property type="match status" value="2"/>
</dbReference>
<keyword evidence="1" id="KW-0489">Methyltransferase</keyword>
<reference evidence="6" key="2">
    <citation type="submission" date="2024-04" db="EMBL/GenBank/DDBJ databases">
        <authorList>
            <person name="Chen Y."/>
            <person name="Shah S."/>
            <person name="Dougan E. K."/>
            <person name="Thang M."/>
            <person name="Chan C."/>
        </authorList>
    </citation>
    <scope>NUCLEOTIDE SEQUENCE [LARGE SCALE GENOMIC DNA]</scope>
</reference>
<feature type="compositionally biased region" description="Low complexity" evidence="4">
    <location>
        <begin position="1102"/>
        <end position="1111"/>
    </location>
</feature>
<feature type="compositionally biased region" description="Polar residues" evidence="4">
    <location>
        <begin position="1156"/>
        <end position="1171"/>
    </location>
</feature>